<organism evidence="2 3">
    <name type="scientific">Mixta calida</name>
    <dbReference type="NCBI Taxonomy" id="665913"/>
    <lineage>
        <taxon>Bacteria</taxon>
        <taxon>Pseudomonadati</taxon>
        <taxon>Pseudomonadota</taxon>
        <taxon>Gammaproteobacteria</taxon>
        <taxon>Enterobacterales</taxon>
        <taxon>Erwiniaceae</taxon>
        <taxon>Mixta</taxon>
    </lineage>
</organism>
<evidence type="ECO:0000313" key="2">
    <source>
        <dbReference type="EMBL" id="AUY24956.1"/>
    </source>
</evidence>
<protein>
    <recommendedName>
        <fullName evidence="1">Lambda-like tail fibre protein N-terminal domain-containing protein</fullName>
    </recommendedName>
</protein>
<keyword evidence="3" id="KW-1185">Reference proteome</keyword>
<dbReference type="RefSeq" id="WP_084970792.1">
    <property type="nucleotide sequence ID" value="NZ_CP026378.1"/>
</dbReference>
<dbReference type="InterPro" id="IPR013609">
    <property type="entry name" value="Stf-like_N"/>
</dbReference>
<name>A0ABN5H8U6_9GAMM</name>
<dbReference type="Pfam" id="PF08400">
    <property type="entry name" value="phage_tail_N"/>
    <property type="match status" value="1"/>
</dbReference>
<dbReference type="Proteomes" id="UP000237673">
    <property type="component" value="Chromosome"/>
</dbReference>
<feature type="domain" description="Lambda-like tail fibre protein N-terminal" evidence="1">
    <location>
        <begin position="26"/>
        <end position="160"/>
    </location>
</feature>
<gene>
    <name evidence="2" type="ORF">C2E16_08560</name>
</gene>
<proteinExistence type="predicted"/>
<sequence length="759" mass="80683">MYLLIITGDNSGILQPQPGNFYGENMSVKITLSGVYSDPETGPLACVTLNFTTMNNSCQNQRQSEVSTTTNENAFYKISLVPNIYSVCEVDQRWQRKELGLIHIFADSQPGTLNEYLVASQPDEAQTCVLQAMQEILSETREVANNAAQLTKDAEAAAAKAQQAAAGASAAAQAETEKLTEKLVTDGSEIAGHGATTIANVLDSHGATTSSRGIGFGPDDETDLTTDHSSALQAMLNTYKYVVLDTIVNCAATVMTGGAGQEISATGMGELRPVGNAMKNKALLALAHPRCIVDGMLITNPLLLKAQTGGRQCAIEIRADDCHVNNSTLINQQSGVLATSVYAPARTKITFNRFIDVIGAGDGEGALTSSYGEDRGDAVTIWGSSTVIMGNHATCKAGEDARIAFQAEYPVSKPANVRDIDGCHTLMIGNYARGPFRRHFVMEGITNGLMTGNISAGGATWWAVAVIQCTNVETSNQIFWDNPGSTAGAKWNPIRAAIGAVNFNTNVTINDRVTFAKGAQGYGFAIATQTGEHIIDLKASLFCAGNKYATYLLRPKLLRMRGVKIDGTENGHRFIGATGQTGFIPTVYDIDGAVNTSSQCVTMDTGINGRWIARGCTYQSAGDTALSLFNMDSVILQGCMLDATKYAVSLNKTRSIKITGCISNSDAALAVRINSDTTGNIGLSDWFFDGNALTVDFVYTDESLSNINSPLNVKHKWPGRVVSTGAAQYVAAGGQPGSGWVPLVGGEKIMPVQQEIIEQ</sequence>
<evidence type="ECO:0000313" key="3">
    <source>
        <dbReference type="Proteomes" id="UP000237673"/>
    </source>
</evidence>
<evidence type="ECO:0000259" key="1">
    <source>
        <dbReference type="Pfam" id="PF08400"/>
    </source>
</evidence>
<reference evidence="2 3" key="1">
    <citation type="submission" date="2018-01" db="EMBL/GenBank/DDBJ databases">
        <title>Complete and assembled Genome of Pantoea calida DSM22759T.</title>
        <authorList>
            <person name="Stevens M.J.A."/>
            <person name="Zurfluh K."/>
            <person name="Stephan R."/>
        </authorList>
    </citation>
    <scope>NUCLEOTIDE SEQUENCE [LARGE SCALE GENOMIC DNA]</scope>
    <source>
        <strain evidence="2 3">DSM 22759</strain>
    </source>
</reference>
<dbReference type="EMBL" id="CP026378">
    <property type="protein sequence ID" value="AUY24956.1"/>
    <property type="molecule type" value="Genomic_DNA"/>
</dbReference>
<accession>A0ABN5H8U6</accession>